<organism evidence="2">
    <name type="scientific">Gordonia sp. MP11Mi</name>
    <dbReference type="NCBI Taxonomy" id="3022769"/>
    <lineage>
        <taxon>Bacteria</taxon>
        <taxon>Bacillati</taxon>
        <taxon>Actinomycetota</taxon>
        <taxon>Actinomycetes</taxon>
        <taxon>Mycobacteriales</taxon>
        <taxon>Gordoniaceae</taxon>
        <taxon>Gordonia</taxon>
    </lineage>
</organism>
<keyword evidence="1" id="KW-1133">Transmembrane helix</keyword>
<feature type="transmembrane region" description="Helical" evidence="1">
    <location>
        <begin position="95"/>
        <end position="114"/>
    </location>
</feature>
<sequence>MIVTPAQRWSAVIPIDAVILAAGALLTLGSYLLPWYSDVDRPTRQVTGLGRANDPALELHSARLNWMVAAAAIVALLLATRRLAGQVGASWRHAAAAVSALAAAGALFDFLTVPDGMTPAHGMVFASVGAGATAVGALLCRQRIGRLERRE</sequence>
<feature type="transmembrane region" description="Helical" evidence="1">
    <location>
        <begin position="120"/>
        <end position="140"/>
    </location>
</feature>
<feature type="transmembrane region" description="Helical" evidence="1">
    <location>
        <begin position="12"/>
        <end position="33"/>
    </location>
</feature>
<keyword evidence="1" id="KW-0812">Transmembrane</keyword>
<gene>
    <name evidence="2" type="ORF">MP11Mi_16020</name>
</gene>
<keyword evidence="1" id="KW-0472">Membrane</keyword>
<dbReference type="AlphaFoldDB" id="A0AA97CVD3"/>
<evidence type="ECO:0000256" key="1">
    <source>
        <dbReference type="SAM" id="Phobius"/>
    </source>
</evidence>
<feature type="transmembrane region" description="Helical" evidence="1">
    <location>
        <begin position="64"/>
        <end position="83"/>
    </location>
</feature>
<dbReference type="RefSeq" id="WP_420041744.1">
    <property type="nucleotide sequence ID" value="NZ_CP128986.1"/>
</dbReference>
<name>A0AA97CVD3_9ACTN</name>
<accession>A0AA97CVD3</accession>
<proteinExistence type="predicted"/>
<protein>
    <recommendedName>
        <fullName evidence="3">DUF998 domain-containing protein</fullName>
    </recommendedName>
</protein>
<evidence type="ECO:0008006" key="3">
    <source>
        <dbReference type="Google" id="ProtNLM"/>
    </source>
</evidence>
<reference evidence="2" key="1">
    <citation type="submission" date="2023-06" db="EMBL/GenBank/DDBJ databases">
        <title>Gordonia sp. nov. and Pseudochrobactrum sp. nov., two species isolated from the burying beetle Nicrophorus vespilloides.</title>
        <authorList>
            <person name="Poehlein A."/>
            <person name="Guzman J."/>
            <person name="Daniel R."/>
            <person name="Vilcinskas A."/>
        </authorList>
    </citation>
    <scope>NUCLEOTIDE SEQUENCE</scope>
    <source>
        <strain evidence="2">MP11Mi</strain>
    </source>
</reference>
<evidence type="ECO:0000313" key="2">
    <source>
        <dbReference type="EMBL" id="WOC12514.1"/>
    </source>
</evidence>
<dbReference type="EMBL" id="CP128986">
    <property type="protein sequence ID" value="WOC12514.1"/>
    <property type="molecule type" value="Genomic_DNA"/>
</dbReference>